<dbReference type="Proteomes" id="UP000461288">
    <property type="component" value="Unassembled WGS sequence"/>
</dbReference>
<keyword evidence="1" id="KW-0812">Transmembrane</keyword>
<evidence type="ECO:0000313" key="3">
    <source>
        <dbReference type="Proteomes" id="UP000461288"/>
    </source>
</evidence>
<keyword evidence="1" id="KW-0472">Membrane</keyword>
<reference evidence="2 3" key="1">
    <citation type="submission" date="2019-12" db="EMBL/GenBank/DDBJ databases">
        <title>Draft genome sequence of Pseudomonas otitidis recovered from a chicken carcass.</title>
        <authorList>
            <person name="Vieira T.R."/>
            <person name="Oliviera E.F.C."/>
            <person name="Silva N.M.V."/>
            <person name="Sambrano G.E."/>
            <person name="Cibulski S.P."/>
            <person name="Cardoso M.R.I."/>
        </authorList>
    </citation>
    <scope>NUCLEOTIDE SEQUENCE [LARGE SCALE GENOMIC DNA]</scope>
    <source>
        <strain evidence="2 3">25_K</strain>
    </source>
</reference>
<feature type="transmembrane region" description="Helical" evidence="1">
    <location>
        <begin position="82"/>
        <end position="102"/>
    </location>
</feature>
<evidence type="ECO:0000313" key="2">
    <source>
        <dbReference type="EMBL" id="MWK59944.1"/>
    </source>
</evidence>
<keyword evidence="1" id="KW-1133">Transmembrane helix</keyword>
<proteinExistence type="predicted"/>
<comment type="caution">
    <text evidence="2">The sequence shown here is derived from an EMBL/GenBank/DDBJ whole genome shotgun (WGS) entry which is preliminary data.</text>
</comment>
<dbReference type="AlphaFoldDB" id="A0A7X3KXL2"/>
<evidence type="ECO:0000256" key="1">
    <source>
        <dbReference type="SAM" id="Phobius"/>
    </source>
</evidence>
<feature type="transmembrane region" description="Helical" evidence="1">
    <location>
        <begin position="114"/>
        <end position="132"/>
    </location>
</feature>
<name>A0A7X3KXL2_9GAMM</name>
<protein>
    <submittedName>
        <fullName evidence="2">Uncharacterized protein</fullName>
    </submittedName>
</protein>
<gene>
    <name evidence="2" type="ORF">GO594_28510</name>
</gene>
<accession>A0A7X3KXL2</accession>
<organism evidence="2 3">
    <name type="scientific">Metapseudomonas otitidis</name>
    <dbReference type="NCBI Taxonomy" id="319939"/>
    <lineage>
        <taxon>Bacteria</taxon>
        <taxon>Pseudomonadati</taxon>
        <taxon>Pseudomonadota</taxon>
        <taxon>Gammaproteobacteria</taxon>
        <taxon>Pseudomonadales</taxon>
        <taxon>Pseudomonadaceae</taxon>
        <taxon>Metapseudomonas</taxon>
    </lineage>
</organism>
<dbReference type="RefSeq" id="WP_160483198.1">
    <property type="nucleotide sequence ID" value="NZ_WTFN01000132.1"/>
</dbReference>
<sequence>MINKKTTEYILNTCAEEIHDLPPNTLRTSIEKKLEQSHKIIHTQNRSHLFPKKIALAHTHFIEIKGEQPTEYRIRTRTSDRIIVGFLVALGTLAVIAGILLVTTDLLAPSPNTHHSRTGIAIIVIGVVFHLFPRGLYRAMKWISRVSHSTSEIGQVHPKDPEKP</sequence>
<dbReference type="EMBL" id="WTFN01000132">
    <property type="protein sequence ID" value="MWK59944.1"/>
    <property type="molecule type" value="Genomic_DNA"/>
</dbReference>